<dbReference type="Gene3D" id="3.40.50.300">
    <property type="entry name" value="P-loop containing nucleotide triphosphate hydrolases"/>
    <property type="match status" value="1"/>
</dbReference>
<gene>
    <name evidence="10" type="ORF">MENT_LOCUS20350</name>
</gene>
<dbReference type="AlphaFoldDB" id="A0A6V7V3L4"/>
<keyword evidence="2" id="KW-0479">Metal-binding</keyword>
<dbReference type="GO" id="GO:0005737">
    <property type="term" value="C:cytoplasm"/>
    <property type="evidence" value="ECO:0007669"/>
    <property type="project" value="TreeGrafter"/>
</dbReference>
<keyword evidence="4" id="KW-0460">Magnesium</keyword>
<evidence type="ECO:0000256" key="5">
    <source>
        <dbReference type="ARBA" id="ARBA00023134"/>
    </source>
</evidence>
<dbReference type="InterPro" id="IPR001019">
    <property type="entry name" value="Gprotein_alpha_su"/>
</dbReference>
<feature type="binding site" evidence="9">
    <location>
        <position position="95"/>
    </location>
    <ligand>
        <name>GTP</name>
        <dbReference type="ChEBI" id="CHEBI:37565"/>
    </ligand>
</feature>
<evidence type="ECO:0000313" key="11">
    <source>
        <dbReference type="Proteomes" id="UP000580250"/>
    </source>
</evidence>
<dbReference type="GO" id="GO:0005525">
    <property type="term" value="F:GTP binding"/>
    <property type="evidence" value="ECO:0007669"/>
    <property type="project" value="UniProtKB-KW"/>
</dbReference>
<keyword evidence="8" id="KW-0449">Lipoprotein</keyword>
<keyword evidence="7" id="KW-0807">Transducer</keyword>
<evidence type="ECO:0000256" key="1">
    <source>
        <dbReference type="ARBA" id="ARBA00022707"/>
    </source>
</evidence>
<dbReference type="GO" id="GO:0003924">
    <property type="term" value="F:GTPase activity"/>
    <property type="evidence" value="ECO:0007669"/>
    <property type="project" value="InterPro"/>
</dbReference>
<evidence type="ECO:0000256" key="8">
    <source>
        <dbReference type="ARBA" id="ARBA00023288"/>
    </source>
</evidence>
<evidence type="ECO:0000256" key="4">
    <source>
        <dbReference type="ARBA" id="ARBA00022842"/>
    </source>
</evidence>
<keyword evidence="5 9" id="KW-0342">GTP-binding</keyword>
<name>A0A6V7V3L4_MELEN</name>
<evidence type="ECO:0000256" key="3">
    <source>
        <dbReference type="ARBA" id="ARBA00022741"/>
    </source>
</evidence>
<dbReference type="GO" id="GO:0005834">
    <property type="term" value="C:heterotrimeric G-protein complex"/>
    <property type="evidence" value="ECO:0007669"/>
    <property type="project" value="TreeGrafter"/>
</dbReference>
<proteinExistence type="predicted"/>
<sequence>MAAVSEYDEVLFEDETTNRMIESMRLFESICNSRWFLQTSIILFLNKRDIFAEKITFVSIRAHKTYDDSINFIRRKFEALNANPRKTIYVHQTCATDTDQIQLILDSVISMIIQTNLHKSGLY</sequence>
<evidence type="ECO:0000256" key="2">
    <source>
        <dbReference type="ARBA" id="ARBA00022723"/>
    </source>
</evidence>
<dbReference type="Proteomes" id="UP000580250">
    <property type="component" value="Unassembled WGS sequence"/>
</dbReference>
<evidence type="ECO:0000256" key="9">
    <source>
        <dbReference type="PIRSR" id="PIRSR601019-1"/>
    </source>
</evidence>
<keyword evidence="6" id="KW-0564">Palmitate</keyword>
<dbReference type="Pfam" id="PF00503">
    <property type="entry name" value="G-alpha"/>
    <property type="match status" value="1"/>
</dbReference>
<keyword evidence="1" id="KW-0519">Myristate</keyword>
<dbReference type="InterPro" id="IPR027417">
    <property type="entry name" value="P-loop_NTPase"/>
</dbReference>
<evidence type="ECO:0000256" key="7">
    <source>
        <dbReference type="ARBA" id="ARBA00023224"/>
    </source>
</evidence>
<reference evidence="10 11" key="1">
    <citation type="submission" date="2020-08" db="EMBL/GenBank/DDBJ databases">
        <authorList>
            <person name="Koutsovoulos G."/>
            <person name="Danchin GJ E."/>
        </authorList>
    </citation>
    <scope>NUCLEOTIDE SEQUENCE [LARGE SCALE GENOMIC DNA]</scope>
</reference>
<feature type="binding site" evidence="9">
    <location>
        <begin position="46"/>
        <end position="49"/>
    </location>
    <ligand>
        <name>GTP</name>
        <dbReference type="ChEBI" id="CHEBI:37565"/>
    </ligand>
</feature>
<dbReference type="SMART" id="SM00275">
    <property type="entry name" value="G_alpha"/>
    <property type="match status" value="1"/>
</dbReference>
<dbReference type="GO" id="GO:0007188">
    <property type="term" value="P:adenylate cyclase-modulating G protein-coupled receptor signaling pathway"/>
    <property type="evidence" value="ECO:0007669"/>
    <property type="project" value="TreeGrafter"/>
</dbReference>
<dbReference type="FunFam" id="3.40.50.300:FF:003800">
    <property type="entry name" value="Guanine nucleotide-binding protein G(k) subunit alpha"/>
    <property type="match status" value="1"/>
</dbReference>
<accession>A0A6V7V3L4</accession>
<organism evidence="10 11">
    <name type="scientific">Meloidogyne enterolobii</name>
    <name type="common">Root-knot nematode worm</name>
    <name type="synonym">Meloidogyne mayaguensis</name>
    <dbReference type="NCBI Taxonomy" id="390850"/>
    <lineage>
        <taxon>Eukaryota</taxon>
        <taxon>Metazoa</taxon>
        <taxon>Ecdysozoa</taxon>
        <taxon>Nematoda</taxon>
        <taxon>Chromadorea</taxon>
        <taxon>Rhabditida</taxon>
        <taxon>Tylenchina</taxon>
        <taxon>Tylenchomorpha</taxon>
        <taxon>Tylenchoidea</taxon>
        <taxon>Meloidogynidae</taxon>
        <taxon>Meloidogyninae</taxon>
        <taxon>Meloidogyne</taxon>
    </lineage>
</organism>
<evidence type="ECO:0000313" key="10">
    <source>
        <dbReference type="EMBL" id="CAD2169033.1"/>
    </source>
</evidence>
<comment type="caution">
    <text evidence="10">The sequence shown here is derived from an EMBL/GenBank/DDBJ whole genome shotgun (WGS) entry which is preliminary data.</text>
</comment>
<dbReference type="PROSITE" id="PS51882">
    <property type="entry name" value="G_ALPHA"/>
    <property type="match status" value="1"/>
</dbReference>
<dbReference type="PANTHER" id="PTHR10218">
    <property type="entry name" value="GTP-BINDING PROTEIN ALPHA SUBUNIT"/>
    <property type="match status" value="1"/>
</dbReference>
<evidence type="ECO:0000256" key="6">
    <source>
        <dbReference type="ARBA" id="ARBA00023139"/>
    </source>
</evidence>
<dbReference type="GO" id="GO:0046872">
    <property type="term" value="F:metal ion binding"/>
    <property type="evidence" value="ECO:0007669"/>
    <property type="project" value="UniProtKB-KW"/>
</dbReference>
<dbReference type="SUPFAM" id="SSF52540">
    <property type="entry name" value="P-loop containing nucleoside triphosphate hydrolases"/>
    <property type="match status" value="1"/>
</dbReference>
<dbReference type="EMBL" id="CAJEWN010000147">
    <property type="protein sequence ID" value="CAD2169033.1"/>
    <property type="molecule type" value="Genomic_DNA"/>
</dbReference>
<dbReference type="OrthoDB" id="5817230at2759"/>
<dbReference type="GO" id="GO:0031683">
    <property type="term" value="F:G-protein beta/gamma-subunit complex binding"/>
    <property type="evidence" value="ECO:0007669"/>
    <property type="project" value="InterPro"/>
</dbReference>
<dbReference type="GO" id="GO:0001664">
    <property type="term" value="F:G protein-coupled receptor binding"/>
    <property type="evidence" value="ECO:0007669"/>
    <property type="project" value="TreeGrafter"/>
</dbReference>
<protein>
    <submittedName>
        <fullName evidence="10">Uncharacterized protein</fullName>
    </submittedName>
</protein>
<keyword evidence="3 9" id="KW-0547">Nucleotide-binding</keyword>
<dbReference type="PANTHER" id="PTHR10218:SF245">
    <property type="entry name" value="GUANINE NUCLEOTIDE-BINDING PROTEIN ALPHA-2 SUBUNIT-RELATED"/>
    <property type="match status" value="1"/>
</dbReference>